<evidence type="ECO:0000313" key="2">
    <source>
        <dbReference type="Proteomes" id="UP001605036"/>
    </source>
</evidence>
<name>A0ABD1XH58_9MARC</name>
<dbReference type="AlphaFoldDB" id="A0ABD1XH58"/>
<keyword evidence="2" id="KW-1185">Reference proteome</keyword>
<evidence type="ECO:0000313" key="1">
    <source>
        <dbReference type="EMBL" id="KAL2608304.1"/>
    </source>
</evidence>
<dbReference type="EMBL" id="JBHFFA010000008">
    <property type="protein sequence ID" value="KAL2608304.1"/>
    <property type="molecule type" value="Genomic_DNA"/>
</dbReference>
<organism evidence="1 2">
    <name type="scientific">Riccia fluitans</name>
    <dbReference type="NCBI Taxonomy" id="41844"/>
    <lineage>
        <taxon>Eukaryota</taxon>
        <taxon>Viridiplantae</taxon>
        <taxon>Streptophyta</taxon>
        <taxon>Embryophyta</taxon>
        <taxon>Marchantiophyta</taxon>
        <taxon>Marchantiopsida</taxon>
        <taxon>Marchantiidae</taxon>
        <taxon>Marchantiales</taxon>
        <taxon>Ricciaceae</taxon>
        <taxon>Riccia</taxon>
    </lineage>
</organism>
<reference evidence="1 2" key="1">
    <citation type="submission" date="2024-09" db="EMBL/GenBank/DDBJ databases">
        <title>Chromosome-scale assembly of Riccia fluitans.</title>
        <authorList>
            <person name="Paukszto L."/>
            <person name="Sawicki J."/>
            <person name="Karawczyk K."/>
            <person name="Piernik-Szablinska J."/>
            <person name="Szczecinska M."/>
            <person name="Mazdziarz M."/>
        </authorList>
    </citation>
    <scope>NUCLEOTIDE SEQUENCE [LARGE SCALE GENOMIC DNA]</scope>
    <source>
        <strain evidence="1">Rf_01</strain>
        <tissue evidence="1">Aerial parts of the thallus</tissue>
    </source>
</reference>
<protein>
    <submittedName>
        <fullName evidence="1">Uncharacterized protein</fullName>
    </submittedName>
</protein>
<dbReference type="Proteomes" id="UP001605036">
    <property type="component" value="Unassembled WGS sequence"/>
</dbReference>
<gene>
    <name evidence="1" type="ORF">R1flu_026877</name>
</gene>
<proteinExistence type="predicted"/>
<accession>A0ABD1XH58</accession>
<sequence>MMEQQPPRPCMPYMNEDAILQRLDVPWRLEHKVPHFLFPILMVDVILSPDGIQLPLGPYRFMQYVGPKLMLL</sequence>
<comment type="caution">
    <text evidence="1">The sequence shown here is derived from an EMBL/GenBank/DDBJ whole genome shotgun (WGS) entry which is preliminary data.</text>
</comment>